<dbReference type="InterPro" id="IPR035906">
    <property type="entry name" value="MetI-like_sf"/>
</dbReference>
<evidence type="ECO:0000313" key="9">
    <source>
        <dbReference type="EMBL" id="GAA4670824.1"/>
    </source>
</evidence>
<evidence type="ECO:0000256" key="5">
    <source>
        <dbReference type="ARBA" id="ARBA00022989"/>
    </source>
</evidence>
<proteinExistence type="inferred from homology"/>
<evidence type="ECO:0000259" key="8">
    <source>
        <dbReference type="PROSITE" id="PS50928"/>
    </source>
</evidence>
<evidence type="ECO:0000256" key="1">
    <source>
        <dbReference type="ARBA" id="ARBA00004651"/>
    </source>
</evidence>
<evidence type="ECO:0000256" key="2">
    <source>
        <dbReference type="ARBA" id="ARBA00022448"/>
    </source>
</evidence>
<dbReference type="SUPFAM" id="SSF161098">
    <property type="entry name" value="MetI-like"/>
    <property type="match status" value="1"/>
</dbReference>
<feature type="transmembrane region" description="Helical" evidence="7">
    <location>
        <begin position="359"/>
        <end position="377"/>
    </location>
</feature>
<feature type="transmembrane region" description="Helical" evidence="7">
    <location>
        <begin position="324"/>
        <end position="347"/>
    </location>
</feature>
<sequence>MGVGLFGVRRPRHEFSRSNLDLLFVSSLQRAFRNAKVPSQMVSFIVRRIIVSVLVLIAASFIMYVLVANSGNPLSDLIGSSSPNKAALIAARTAQQHLNVIPPLRWGIWLSGVGKCIIPVGGGCDLGTNFQGQPITILLPAAMTSTLQLVTLSFILAIVLGIALGVFTALRVYSGFDYTITLFSFFLYSLPSFLMAVLLKSFIALGYNNFLQDAHIPILNLVIIGVVLGLIVQLIVGGDLRRRAIVFVGTGVLSALILGGLSASDWFTHPSLGPVFIIVFNCVIGFVVVSLLAGLKNRRAILTAAINVLLSIVAYYSLQSLFNISTLGTILTLAVITLIVGLLSGYFVGGYDRGMMMRIGALTGVLSAAIVLLDRFVQSWDSYVQMVGGRPIGTVGAQTPSLGGNFWISGIDTYTHLLLPTISLLLISFAGYTRYARSGMLEVLDQDYVRTARAKGLPERTVIVRHALRNMLIPIATLIATDIGALLGGAVITETVFAISGMGALFNTGLQITDVNSVMGYFLVVAITAIGFNFLADLAYSALDPRVRVR</sequence>
<dbReference type="Proteomes" id="UP001501295">
    <property type="component" value="Unassembled WGS sequence"/>
</dbReference>
<dbReference type="InterPro" id="IPR000515">
    <property type="entry name" value="MetI-like"/>
</dbReference>
<comment type="caution">
    <text evidence="9">The sequence shown here is derived from an EMBL/GenBank/DDBJ whole genome shotgun (WGS) entry which is preliminary data.</text>
</comment>
<feature type="domain" description="ABC transmembrane type-1" evidence="8">
    <location>
        <begin position="143"/>
        <end position="536"/>
    </location>
</feature>
<feature type="transmembrane region" description="Helical" evidence="7">
    <location>
        <begin position="218"/>
        <end position="237"/>
    </location>
</feature>
<evidence type="ECO:0000256" key="3">
    <source>
        <dbReference type="ARBA" id="ARBA00022475"/>
    </source>
</evidence>
<feature type="transmembrane region" description="Helical" evidence="7">
    <location>
        <begin position="49"/>
        <end position="67"/>
    </location>
</feature>
<feature type="transmembrane region" description="Helical" evidence="7">
    <location>
        <begin position="475"/>
        <end position="499"/>
    </location>
</feature>
<dbReference type="PANTHER" id="PTHR43163">
    <property type="entry name" value="DIPEPTIDE TRANSPORT SYSTEM PERMEASE PROTEIN DPPB-RELATED"/>
    <property type="match status" value="1"/>
</dbReference>
<gene>
    <name evidence="9" type="ORF">GCM10025780_12950</name>
</gene>
<feature type="transmembrane region" description="Helical" evidence="7">
    <location>
        <begin position="414"/>
        <end position="432"/>
    </location>
</feature>
<keyword evidence="6 7" id="KW-0472">Membrane</keyword>
<evidence type="ECO:0000313" key="10">
    <source>
        <dbReference type="Proteomes" id="UP001501295"/>
    </source>
</evidence>
<feature type="transmembrane region" description="Helical" evidence="7">
    <location>
        <begin position="149"/>
        <end position="173"/>
    </location>
</feature>
<dbReference type="EMBL" id="BAABLM010000002">
    <property type="protein sequence ID" value="GAA4670824.1"/>
    <property type="molecule type" value="Genomic_DNA"/>
</dbReference>
<reference evidence="10" key="1">
    <citation type="journal article" date="2019" name="Int. J. Syst. Evol. Microbiol.">
        <title>The Global Catalogue of Microorganisms (GCM) 10K type strain sequencing project: providing services to taxonomists for standard genome sequencing and annotation.</title>
        <authorList>
            <consortium name="The Broad Institute Genomics Platform"/>
            <consortium name="The Broad Institute Genome Sequencing Center for Infectious Disease"/>
            <person name="Wu L."/>
            <person name="Ma J."/>
        </authorList>
    </citation>
    <scope>NUCLEOTIDE SEQUENCE [LARGE SCALE GENOMIC DNA]</scope>
    <source>
        <strain evidence="10">JCM 18956</strain>
    </source>
</reference>
<dbReference type="CDD" id="cd06261">
    <property type="entry name" value="TM_PBP2"/>
    <property type="match status" value="1"/>
</dbReference>
<feature type="transmembrane region" description="Helical" evidence="7">
    <location>
        <begin position="300"/>
        <end position="318"/>
    </location>
</feature>
<keyword evidence="4 7" id="KW-0812">Transmembrane</keyword>
<keyword evidence="5 7" id="KW-1133">Transmembrane helix</keyword>
<evidence type="ECO:0000256" key="7">
    <source>
        <dbReference type="RuleBase" id="RU363032"/>
    </source>
</evidence>
<keyword evidence="2 7" id="KW-0813">Transport</keyword>
<dbReference type="Gene3D" id="1.10.3720.10">
    <property type="entry name" value="MetI-like"/>
    <property type="match status" value="1"/>
</dbReference>
<keyword evidence="10" id="KW-1185">Reference proteome</keyword>
<keyword evidence="3" id="KW-1003">Cell membrane</keyword>
<feature type="transmembrane region" description="Helical" evidence="7">
    <location>
        <begin position="244"/>
        <end position="263"/>
    </location>
</feature>
<evidence type="ECO:0000256" key="4">
    <source>
        <dbReference type="ARBA" id="ARBA00022692"/>
    </source>
</evidence>
<feature type="transmembrane region" description="Helical" evidence="7">
    <location>
        <begin position="519"/>
        <end position="540"/>
    </location>
</feature>
<dbReference type="PROSITE" id="PS50928">
    <property type="entry name" value="ABC_TM1"/>
    <property type="match status" value="1"/>
</dbReference>
<protein>
    <recommendedName>
        <fullName evidence="8">ABC transmembrane type-1 domain-containing protein</fullName>
    </recommendedName>
</protein>
<dbReference type="PANTHER" id="PTHR43163:SF9">
    <property type="entry name" value="ABC TRANSPORTER PERMEASE PROTEIN"/>
    <property type="match status" value="1"/>
</dbReference>
<name>A0ABP8VUZ9_9MICO</name>
<organism evidence="9 10">
    <name type="scientific">Frondihabitans cladoniiphilus</name>
    <dbReference type="NCBI Taxonomy" id="715785"/>
    <lineage>
        <taxon>Bacteria</taxon>
        <taxon>Bacillati</taxon>
        <taxon>Actinomycetota</taxon>
        <taxon>Actinomycetes</taxon>
        <taxon>Micrococcales</taxon>
        <taxon>Microbacteriaceae</taxon>
        <taxon>Frondihabitans</taxon>
    </lineage>
</organism>
<comment type="similarity">
    <text evidence="7">Belongs to the binding-protein-dependent transport system permease family.</text>
</comment>
<feature type="transmembrane region" description="Helical" evidence="7">
    <location>
        <begin position="275"/>
        <end position="293"/>
    </location>
</feature>
<dbReference type="Pfam" id="PF00528">
    <property type="entry name" value="BPD_transp_1"/>
    <property type="match status" value="1"/>
</dbReference>
<accession>A0ABP8VUZ9</accession>
<feature type="transmembrane region" description="Helical" evidence="7">
    <location>
        <begin position="185"/>
        <end position="206"/>
    </location>
</feature>
<evidence type="ECO:0000256" key="6">
    <source>
        <dbReference type="ARBA" id="ARBA00023136"/>
    </source>
</evidence>
<comment type="subcellular location">
    <subcellularLocation>
        <location evidence="1 7">Cell membrane</location>
        <topology evidence="1 7">Multi-pass membrane protein</topology>
    </subcellularLocation>
</comment>